<keyword evidence="2" id="KW-1185">Reference proteome</keyword>
<sequence length="45" mass="5184">MPGLAEKVPDVTAALHAKLDEHRAFVRERGEDLPEIQNWRWARSS</sequence>
<proteinExistence type="predicted"/>
<protein>
    <submittedName>
        <fullName evidence="1">Uncharacterized protein</fullName>
    </submittedName>
</protein>
<comment type="caution">
    <text evidence="1">The sequence shown here is derived from an EMBL/GenBank/DDBJ whole genome shotgun (WGS) entry which is preliminary data.</text>
</comment>
<gene>
    <name evidence="1" type="ORF">U8465_28015</name>
</gene>
<reference evidence="1" key="1">
    <citation type="submission" date="2023-12" db="EMBL/GenBank/DDBJ databases">
        <title>Diversity of Rhizobium in root nodule of phaseolus vulgaris.</title>
        <authorList>
            <person name="Wang H."/>
        </authorList>
    </citation>
    <scope>NUCLEOTIDE SEQUENCE</scope>
    <source>
        <strain evidence="1">MJ31</strain>
    </source>
</reference>
<organism evidence="1 2">
    <name type="scientific">Rhizobium mulingense</name>
    <dbReference type="NCBI Taxonomy" id="3031128"/>
    <lineage>
        <taxon>Bacteria</taxon>
        <taxon>Pseudomonadati</taxon>
        <taxon>Pseudomonadota</taxon>
        <taxon>Alphaproteobacteria</taxon>
        <taxon>Hyphomicrobiales</taxon>
        <taxon>Rhizobiaceae</taxon>
        <taxon>Rhizobium/Agrobacterium group</taxon>
        <taxon>Rhizobium</taxon>
    </lineage>
</organism>
<dbReference type="EMBL" id="JAYESG010000019">
    <property type="protein sequence ID" value="MEA3520884.1"/>
    <property type="molecule type" value="Genomic_DNA"/>
</dbReference>
<evidence type="ECO:0000313" key="1">
    <source>
        <dbReference type="EMBL" id="MEA3520884.1"/>
    </source>
</evidence>
<dbReference type="Proteomes" id="UP001304050">
    <property type="component" value="Unassembled WGS sequence"/>
</dbReference>
<name>A0ACC6N5C0_9HYPH</name>
<evidence type="ECO:0000313" key="2">
    <source>
        <dbReference type="Proteomes" id="UP001304050"/>
    </source>
</evidence>
<accession>A0ACC6N5C0</accession>